<dbReference type="STRING" id="936155.HFELIS_05410"/>
<comment type="subcellular location">
    <subcellularLocation>
        <location evidence="1">Membrane</location>
        <topology evidence="1">Single-pass membrane protein</topology>
    </subcellularLocation>
</comment>
<reference evidence="8 9" key="1">
    <citation type="journal article" date="2011" name="Genome Biol. Evol.">
        <title>Comparative whole genome sequence analysis of the carcinogenic bacterial model pathogen Helicobacter felis.</title>
        <authorList>
            <person name="Arnold I.C."/>
            <person name="Zigova Z."/>
            <person name="Holden M."/>
            <person name="Lawley T.D."/>
            <person name="Rad R."/>
            <person name="Dougan G."/>
            <person name="Falkow S."/>
            <person name="Bentley S.D."/>
            <person name="Muller A."/>
        </authorList>
    </citation>
    <scope>NUCLEOTIDE SEQUENCE [LARGE SCALE GENOMIC DNA]</scope>
    <source>
        <strain evidence="9">ATCC 49179 / CCUG 28539 / NCTC 12436 / CS1</strain>
    </source>
</reference>
<dbReference type="HOGENOM" id="CLU_097107_0_0_7"/>
<feature type="domain" description="Bacterial virulence protein VirB8" evidence="7">
    <location>
        <begin position="54"/>
        <end position="245"/>
    </location>
</feature>
<keyword evidence="5" id="KW-0175">Coiled coil</keyword>
<feature type="coiled-coil region" evidence="5">
    <location>
        <begin position="8"/>
        <end position="35"/>
    </location>
</feature>
<evidence type="ECO:0000256" key="4">
    <source>
        <dbReference type="ARBA" id="ARBA00023136"/>
    </source>
</evidence>
<name>E7AA53_HELFC</name>
<gene>
    <name evidence="8" type="ordered locus">Hfelis_05410</name>
</gene>
<dbReference type="InterPro" id="IPR032710">
    <property type="entry name" value="NTF2-like_dom_sf"/>
</dbReference>
<sequence length="250" mass="28885">MRDDFLREQLLKELLERLEARQAQFEEEIKTKIDGFNFKHMDLNSVFRLERKHTAIAYKLVALLSVISLSLAIAIVVLLPLKETQHHFIDFANQDKHYAIIQRADGSISSNEALVRSLIGHYILNRESINGIDDQERYEIVRLQSSSKVWRLFEELVASKNSVYTDSKIQRDIQIIHIAILEGVQGSKISHVQIKAKLFHEGKPVYEKRYNITLSYAFVSPPKSDNTPLPKNPTGFQVTQYSVTQMQDFK</sequence>
<evidence type="ECO:0000256" key="6">
    <source>
        <dbReference type="SAM" id="Phobius"/>
    </source>
</evidence>
<dbReference type="GO" id="GO:0016020">
    <property type="term" value="C:membrane"/>
    <property type="evidence" value="ECO:0007669"/>
    <property type="project" value="UniProtKB-SubCell"/>
</dbReference>
<evidence type="ECO:0000256" key="2">
    <source>
        <dbReference type="ARBA" id="ARBA00022692"/>
    </source>
</evidence>
<evidence type="ECO:0000256" key="1">
    <source>
        <dbReference type="ARBA" id="ARBA00004167"/>
    </source>
</evidence>
<evidence type="ECO:0000256" key="5">
    <source>
        <dbReference type="SAM" id="Coils"/>
    </source>
</evidence>
<keyword evidence="4 6" id="KW-0472">Membrane</keyword>
<evidence type="ECO:0000259" key="7">
    <source>
        <dbReference type="Pfam" id="PF04335"/>
    </source>
</evidence>
<proteinExistence type="predicted"/>
<organism evidence="8 9">
    <name type="scientific">Helicobacter felis (strain ATCC 49179 / CCUG 28539 / NCTC 12436 / CS1)</name>
    <dbReference type="NCBI Taxonomy" id="936155"/>
    <lineage>
        <taxon>Bacteria</taxon>
        <taxon>Pseudomonadati</taxon>
        <taxon>Campylobacterota</taxon>
        <taxon>Epsilonproteobacteria</taxon>
        <taxon>Campylobacterales</taxon>
        <taxon>Helicobacteraceae</taxon>
        <taxon>Helicobacter</taxon>
    </lineage>
</organism>
<accession>E7AA53</accession>
<protein>
    <submittedName>
        <fullName evidence="8">VirB8 type IV secretion protein</fullName>
    </submittedName>
</protein>
<dbReference type="RefSeq" id="WP_013468994.1">
    <property type="nucleotide sequence ID" value="NC_014810.2"/>
</dbReference>
<dbReference type="InterPro" id="IPR007430">
    <property type="entry name" value="VirB8"/>
</dbReference>
<dbReference type="Pfam" id="PF04335">
    <property type="entry name" value="VirB8"/>
    <property type="match status" value="1"/>
</dbReference>
<dbReference type="EMBL" id="FQ670179">
    <property type="protein sequence ID" value="CBY82625.1"/>
    <property type="molecule type" value="Genomic_DNA"/>
</dbReference>
<dbReference type="SUPFAM" id="SSF54427">
    <property type="entry name" value="NTF2-like"/>
    <property type="match status" value="1"/>
</dbReference>
<dbReference type="KEGG" id="hfe:HFELIS_05410"/>
<dbReference type="CDD" id="cd16424">
    <property type="entry name" value="VirB8"/>
    <property type="match status" value="1"/>
</dbReference>
<keyword evidence="3 6" id="KW-1133">Transmembrane helix</keyword>
<dbReference type="AlphaFoldDB" id="E7AA53"/>
<dbReference type="GeneID" id="36134196"/>
<keyword evidence="9" id="KW-1185">Reference proteome</keyword>
<keyword evidence="2 6" id="KW-0812">Transmembrane</keyword>
<feature type="transmembrane region" description="Helical" evidence="6">
    <location>
        <begin position="56"/>
        <end position="81"/>
    </location>
</feature>
<evidence type="ECO:0000313" key="8">
    <source>
        <dbReference type="EMBL" id="CBY82625.1"/>
    </source>
</evidence>
<dbReference type="OrthoDB" id="5353980at2"/>
<evidence type="ECO:0000313" key="9">
    <source>
        <dbReference type="Proteomes" id="UP000007934"/>
    </source>
</evidence>
<dbReference type="eggNOG" id="COG3736">
    <property type="taxonomic scope" value="Bacteria"/>
</dbReference>
<dbReference type="Gene3D" id="3.10.450.230">
    <property type="entry name" value="VirB8 protein"/>
    <property type="match status" value="1"/>
</dbReference>
<dbReference type="Proteomes" id="UP000007934">
    <property type="component" value="Chromosome"/>
</dbReference>
<evidence type="ECO:0000256" key="3">
    <source>
        <dbReference type="ARBA" id="ARBA00022989"/>
    </source>
</evidence>